<keyword evidence="3 6" id="KW-0812">Transmembrane</keyword>
<feature type="transmembrane region" description="Helical" evidence="6">
    <location>
        <begin position="97"/>
        <end position="119"/>
    </location>
</feature>
<comment type="caution">
    <text evidence="7">The sequence shown here is derived from an EMBL/GenBank/DDBJ whole genome shotgun (WGS) entry which is preliminary data.</text>
</comment>
<feature type="transmembrane region" description="Helical" evidence="6">
    <location>
        <begin position="169"/>
        <end position="188"/>
    </location>
</feature>
<dbReference type="PANTHER" id="PTHR43823:SF3">
    <property type="entry name" value="MULTIDRUG EXPORT PROTEIN MEPA"/>
    <property type="match status" value="1"/>
</dbReference>
<dbReference type="GO" id="GO:0005886">
    <property type="term" value="C:plasma membrane"/>
    <property type="evidence" value="ECO:0007669"/>
    <property type="project" value="UniProtKB-SubCell"/>
</dbReference>
<keyword evidence="5 6" id="KW-0472">Membrane</keyword>
<gene>
    <name evidence="7" type="ORF">C7383_11174</name>
</gene>
<evidence type="ECO:0000313" key="8">
    <source>
        <dbReference type="Proteomes" id="UP000245412"/>
    </source>
</evidence>
<comment type="subcellular location">
    <subcellularLocation>
        <location evidence="1">Cell membrane</location>
        <topology evidence="1">Multi-pass membrane protein</topology>
    </subcellularLocation>
</comment>
<evidence type="ECO:0000256" key="1">
    <source>
        <dbReference type="ARBA" id="ARBA00004651"/>
    </source>
</evidence>
<evidence type="ECO:0000256" key="3">
    <source>
        <dbReference type="ARBA" id="ARBA00022692"/>
    </source>
</evidence>
<evidence type="ECO:0000256" key="2">
    <source>
        <dbReference type="ARBA" id="ARBA00022475"/>
    </source>
</evidence>
<name>A0AB73T170_9FIRM</name>
<feature type="transmembrane region" description="Helical" evidence="6">
    <location>
        <begin position="139"/>
        <end position="157"/>
    </location>
</feature>
<dbReference type="InterPro" id="IPR002528">
    <property type="entry name" value="MATE_fam"/>
</dbReference>
<keyword evidence="2" id="KW-1003">Cell membrane</keyword>
<dbReference type="Pfam" id="PF01554">
    <property type="entry name" value="MatE"/>
    <property type="match status" value="2"/>
</dbReference>
<sequence>MENITQFEKIQLRNTFWKYVTLNILSMIGMSCFIFVDTLCIANGVGNNGLTALNLVLPVYAAVNGTGLMLGIGAASRYSMARGKGEYEAADRAFSQAVILAVTAGVLFMLAGGIFTGAIGTALGADDSVLRELVPYMRTLMLFSPAFLINNVLVSFVRNDGSPQLSMAAMMSGNMSNIVLDILFVFGFKWEMFGAAFATGLSPVISMCVLSLYFIKKKNHFKYQRSHLKIKEVTGIVLLGGASFVTEVSAGIVILMFNFVILDIGGNTGVAAYGVIANIALIAAAVFTGIAQGIQPLVSRKYGEGKYKEVGYIRSHGLILALFLGTACCVGGILGRDFLIRVFNHSGDYGFWQTARGGIETYFLAFVPMGINVVASALCAAKRQPGPSLLIAMLRGVVLDIILVMIFPRLWGMEGVWAVVPAAELLTVPVSIWSAAGRKSSSLHKHASL</sequence>
<feature type="transmembrane region" description="Helical" evidence="6">
    <location>
        <begin position="194"/>
        <end position="215"/>
    </location>
</feature>
<feature type="transmembrane region" description="Helical" evidence="6">
    <location>
        <begin position="271"/>
        <end position="291"/>
    </location>
</feature>
<dbReference type="AlphaFoldDB" id="A0AB73T170"/>
<keyword evidence="4 6" id="KW-1133">Transmembrane helix</keyword>
<protein>
    <submittedName>
        <fullName evidence="7">MATE family efflux protein</fullName>
    </submittedName>
</protein>
<dbReference type="InterPro" id="IPR045070">
    <property type="entry name" value="MATE_MepA-like"/>
</dbReference>
<feature type="transmembrane region" description="Helical" evidence="6">
    <location>
        <begin position="362"/>
        <end position="381"/>
    </location>
</feature>
<organism evidence="7 8">
    <name type="scientific">Murimonas intestini</name>
    <dbReference type="NCBI Taxonomy" id="1337051"/>
    <lineage>
        <taxon>Bacteria</taxon>
        <taxon>Bacillati</taxon>
        <taxon>Bacillota</taxon>
        <taxon>Clostridia</taxon>
        <taxon>Lachnospirales</taxon>
        <taxon>Lachnospiraceae</taxon>
        <taxon>Murimonas</taxon>
    </lineage>
</organism>
<evidence type="ECO:0000256" key="4">
    <source>
        <dbReference type="ARBA" id="ARBA00022989"/>
    </source>
</evidence>
<dbReference type="InterPro" id="IPR051327">
    <property type="entry name" value="MATE_MepA_subfamily"/>
</dbReference>
<evidence type="ECO:0000313" key="7">
    <source>
        <dbReference type="EMBL" id="PWJ73743.1"/>
    </source>
</evidence>
<feature type="transmembrane region" description="Helical" evidence="6">
    <location>
        <begin position="236"/>
        <end position="259"/>
    </location>
</feature>
<accession>A0AB73T170</accession>
<feature type="transmembrane region" description="Helical" evidence="6">
    <location>
        <begin position="416"/>
        <end position="436"/>
    </location>
</feature>
<dbReference type="CDD" id="cd13143">
    <property type="entry name" value="MATE_MepA_like"/>
    <property type="match status" value="1"/>
</dbReference>
<evidence type="ECO:0000256" key="5">
    <source>
        <dbReference type="ARBA" id="ARBA00023136"/>
    </source>
</evidence>
<dbReference type="RefSeq" id="WP_109747542.1">
    <property type="nucleotide sequence ID" value="NZ_JANKBI010000011.1"/>
</dbReference>
<reference evidence="7 8" key="1">
    <citation type="submission" date="2018-05" db="EMBL/GenBank/DDBJ databases">
        <authorList>
            <person name="Goeker M."/>
            <person name="Huntemann M."/>
            <person name="Clum A."/>
            <person name="Pillay M."/>
            <person name="Palaniappan K."/>
            <person name="Varghese N."/>
            <person name="Mikhailova N."/>
            <person name="Stamatis D."/>
            <person name="Reddy T."/>
            <person name="Daum C."/>
            <person name="Shapiro N."/>
            <person name="Ivanova N."/>
            <person name="Kyrpides N."/>
            <person name="Woyke T."/>
        </authorList>
    </citation>
    <scope>NUCLEOTIDE SEQUENCE [LARGE SCALE GENOMIC DNA]</scope>
    <source>
        <strain evidence="7 8">DSM 26524</strain>
    </source>
</reference>
<dbReference type="EMBL" id="QGGY01000011">
    <property type="protein sequence ID" value="PWJ73743.1"/>
    <property type="molecule type" value="Genomic_DNA"/>
</dbReference>
<feature type="transmembrane region" description="Helical" evidence="6">
    <location>
        <begin position="312"/>
        <end position="334"/>
    </location>
</feature>
<dbReference type="Proteomes" id="UP000245412">
    <property type="component" value="Unassembled WGS sequence"/>
</dbReference>
<proteinExistence type="predicted"/>
<feature type="transmembrane region" description="Helical" evidence="6">
    <location>
        <begin position="57"/>
        <end position="76"/>
    </location>
</feature>
<keyword evidence="8" id="KW-1185">Reference proteome</keyword>
<dbReference type="GO" id="GO:0015297">
    <property type="term" value="F:antiporter activity"/>
    <property type="evidence" value="ECO:0007669"/>
    <property type="project" value="InterPro"/>
</dbReference>
<feature type="transmembrane region" description="Helical" evidence="6">
    <location>
        <begin position="20"/>
        <end position="45"/>
    </location>
</feature>
<evidence type="ECO:0000256" key="6">
    <source>
        <dbReference type="SAM" id="Phobius"/>
    </source>
</evidence>
<dbReference type="PANTHER" id="PTHR43823">
    <property type="entry name" value="SPORULATION PROTEIN YKVU"/>
    <property type="match status" value="1"/>
</dbReference>
<dbReference type="GO" id="GO:0042910">
    <property type="term" value="F:xenobiotic transmembrane transporter activity"/>
    <property type="evidence" value="ECO:0007669"/>
    <property type="project" value="InterPro"/>
</dbReference>
<feature type="transmembrane region" description="Helical" evidence="6">
    <location>
        <begin position="388"/>
        <end position="410"/>
    </location>
</feature>